<protein>
    <submittedName>
        <fullName evidence="1">Uncharacterized protein</fullName>
    </submittedName>
</protein>
<name>A0A8S5QYM7_9CAUD</name>
<reference evidence="1" key="1">
    <citation type="journal article" date="2021" name="Proc. Natl. Acad. Sci. U.S.A.">
        <title>A Catalog of Tens of Thousands of Viruses from Human Metagenomes Reveals Hidden Associations with Chronic Diseases.</title>
        <authorList>
            <person name="Tisza M.J."/>
            <person name="Buck C.B."/>
        </authorList>
    </citation>
    <scope>NUCLEOTIDE SEQUENCE</scope>
    <source>
        <strain evidence="1">CttWj13</strain>
    </source>
</reference>
<sequence>MLKTRESISLNADIRDASNNQKVMLHATYSATSLNLNVDVLDADYVRGNSEDVQADVQAFLLEACKRAACVGIPCKIET</sequence>
<proteinExistence type="predicted"/>
<dbReference type="EMBL" id="BK015763">
    <property type="protein sequence ID" value="DAE23955.1"/>
    <property type="molecule type" value="Genomic_DNA"/>
</dbReference>
<evidence type="ECO:0000313" key="1">
    <source>
        <dbReference type="EMBL" id="DAE23955.1"/>
    </source>
</evidence>
<accession>A0A8S5QYM7</accession>
<organism evidence="1">
    <name type="scientific">Siphoviridae sp. cttWj13</name>
    <dbReference type="NCBI Taxonomy" id="2826494"/>
    <lineage>
        <taxon>Viruses</taxon>
        <taxon>Duplodnaviria</taxon>
        <taxon>Heunggongvirae</taxon>
        <taxon>Uroviricota</taxon>
        <taxon>Caudoviricetes</taxon>
    </lineage>
</organism>